<dbReference type="Proteomes" id="UP000002791">
    <property type="component" value="Chromosome"/>
</dbReference>
<protein>
    <recommendedName>
        <fullName evidence="4">DUF5302 domain-containing protein</fullName>
    </recommendedName>
</protein>
<dbReference type="OrthoDB" id="4319558at2"/>
<evidence type="ECO:0000313" key="2">
    <source>
        <dbReference type="EMBL" id="EHR62537.1"/>
    </source>
</evidence>
<keyword evidence="3" id="KW-1185">Reference proteome</keyword>
<accession>H5XFB4</accession>
<dbReference type="Pfam" id="PF17227">
    <property type="entry name" value="DUF5302"/>
    <property type="match status" value="1"/>
</dbReference>
<name>H5XFB4_9PSEU</name>
<evidence type="ECO:0000256" key="1">
    <source>
        <dbReference type="SAM" id="MobiDB-lite"/>
    </source>
</evidence>
<dbReference type="InterPro" id="IPR035172">
    <property type="entry name" value="DUF5302"/>
</dbReference>
<organism evidence="2 3">
    <name type="scientific">Saccharomonospora cyanea NA-134</name>
    <dbReference type="NCBI Taxonomy" id="882082"/>
    <lineage>
        <taxon>Bacteria</taxon>
        <taxon>Bacillati</taxon>
        <taxon>Actinomycetota</taxon>
        <taxon>Actinomycetes</taxon>
        <taxon>Pseudonocardiales</taxon>
        <taxon>Pseudonocardiaceae</taxon>
        <taxon>Saccharomonospora</taxon>
    </lineage>
</organism>
<feature type="compositionally biased region" description="Polar residues" evidence="1">
    <location>
        <begin position="1"/>
        <end position="11"/>
    </location>
</feature>
<dbReference type="HOGENOM" id="CLU_186976_2_1_11"/>
<sequence length="63" mass="6906">MSDTTASNGGDSRNDDVKRRFQEALARKQAKHKAGESHADRGNAAAHPHGPLAHKRDFRRKSG</sequence>
<evidence type="ECO:0008006" key="4">
    <source>
        <dbReference type="Google" id="ProtNLM"/>
    </source>
</evidence>
<dbReference type="EMBL" id="CM001440">
    <property type="protein sequence ID" value="EHR62537.1"/>
    <property type="molecule type" value="Genomic_DNA"/>
</dbReference>
<feature type="region of interest" description="Disordered" evidence="1">
    <location>
        <begin position="1"/>
        <end position="63"/>
    </location>
</feature>
<evidence type="ECO:0000313" key="3">
    <source>
        <dbReference type="Proteomes" id="UP000002791"/>
    </source>
</evidence>
<gene>
    <name evidence="2" type="ORF">SaccyDRAFT_3710</name>
</gene>
<reference evidence="2 3" key="1">
    <citation type="submission" date="2011-11" db="EMBL/GenBank/DDBJ databases">
        <title>The Noncontiguous Finished sequence of Saccharomonospora cyanea NA-134.</title>
        <authorList>
            <consortium name="US DOE Joint Genome Institute"/>
            <person name="Lucas S."/>
            <person name="Han J."/>
            <person name="Lapidus A."/>
            <person name="Cheng J.-F."/>
            <person name="Goodwin L."/>
            <person name="Pitluck S."/>
            <person name="Peters L."/>
            <person name="Ovchinnikova G."/>
            <person name="Lu M."/>
            <person name="Detter J.C."/>
            <person name="Han C."/>
            <person name="Tapia R."/>
            <person name="Land M."/>
            <person name="Hauser L."/>
            <person name="Kyrpides N."/>
            <person name="Ivanova N."/>
            <person name="Pagani I."/>
            <person name="Brambilla E.-M."/>
            <person name="Klenk H.-P."/>
            <person name="Woyke T."/>
        </authorList>
    </citation>
    <scope>NUCLEOTIDE SEQUENCE [LARGE SCALE GENOMIC DNA]</scope>
    <source>
        <strain evidence="2 3">NA-134</strain>
    </source>
</reference>
<dbReference type="RefSeq" id="WP_005458405.1">
    <property type="nucleotide sequence ID" value="NZ_CM001440.1"/>
</dbReference>
<dbReference type="AlphaFoldDB" id="H5XFB4"/>
<proteinExistence type="predicted"/>
<feature type="compositionally biased region" description="Basic and acidic residues" evidence="1">
    <location>
        <begin position="12"/>
        <end position="26"/>
    </location>
</feature>
<feature type="compositionally biased region" description="Basic residues" evidence="1">
    <location>
        <begin position="52"/>
        <end position="63"/>
    </location>
</feature>